<dbReference type="RefSeq" id="WP_106889906.1">
    <property type="nucleotide sequence ID" value="NZ_CP027860.1"/>
</dbReference>
<reference evidence="5 6" key="2">
    <citation type="submission" date="2018-03" db="EMBL/GenBank/DDBJ databases">
        <authorList>
            <person name="Keele B.F."/>
        </authorList>
    </citation>
    <scope>NUCLEOTIDE SEQUENCE [LARGE SCALE GENOMIC DNA]</scope>
    <source>
        <strain evidence="5 6">D13</strain>
    </source>
</reference>
<dbReference type="InterPro" id="IPR024370">
    <property type="entry name" value="PBP_domain"/>
</dbReference>
<dbReference type="InterPro" id="IPR050811">
    <property type="entry name" value="Phosphate_ABC_transporter"/>
</dbReference>
<dbReference type="PANTHER" id="PTHR30570">
    <property type="entry name" value="PERIPLASMIC PHOSPHATE BINDING COMPONENT OF PHOSPHATE ABC TRANSPORTER"/>
    <property type="match status" value="1"/>
</dbReference>
<keyword evidence="1 3" id="KW-0732">Signal</keyword>
<evidence type="ECO:0000256" key="1">
    <source>
        <dbReference type="ARBA" id="ARBA00022729"/>
    </source>
</evidence>
<dbReference type="InterPro" id="IPR006665">
    <property type="entry name" value="OmpA-like"/>
</dbReference>
<sequence length="454" mass="49628">MVRVVGLQWRVRCVLRALGMIIVGGSSVAVAQTATSAPWLCLSGSNTIGARLAPRLVEAFAAEQGMLRDAIEQPSLDETELRFSKDGQRYLVHLSFHGTGTGYTALRDGQCDLWMASRPANADEAARLGGDRLRSAEQETVLALDGLAVIVHPDNPVRELSRQQVQALFTGKIRDWSALGGRAGRIQLHARDNASGTFDTFKNLVLLDQPLSPRATRYESTDALSAAVSQDSNAIGFVGLGGVGTNRALAIRDGDLPALAPTHFNVATEDYALARRLYFYSRAERREVVEAFLAFVQRPTAQSIVAATGFVPLALEHHAVALRPDAPAEYRELIADATRLSLSFRFGSGQVFLDSRASRDLDRLAEYMQTPEQQGASLILVGFAERAEFSPMVTIAQSTDRADFVARELVRRRVPVRHIRGYGPALPISDAEGDGARAKNRRVEVWIRPPERES</sequence>
<proteinExistence type="predicted"/>
<dbReference type="PROSITE" id="PS51123">
    <property type="entry name" value="OMPA_2"/>
    <property type="match status" value="1"/>
</dbReference>
<protein>
    <recommendedName>
        <fullName evidence="4">OmpA-like domain-containing protein</fullName>
    </recommendedName>
</protein>
<accession>A0A2P1PMD0</accession>
<dbReference type="SUPFAM" id="SSF53850">
    <property type="entry name" value="Periplasmic binding protein-like II"/>
    <property type="match status" value="1"/>
</dbReference>
<dbReference type="Gene3D" id="3.30.1330.60">
    <property type="entry name" value="OmpA-like domain"/>
    <property type="match status" value="1"/>
</dbReference>
<keyword evidence="6" id="KW-1185">Reference proteome</keyword>
<dbReference type="PANTHER" id="PTHR30570:SF1">
    <property type="entry name" value="PHOSPHATE-BINDING PROTEIN PSTS"/>
    <property type="match status" value="1"/>
</dbReference>
<evidence type="ECO:0000256" key="2">
    <source>
        <dbReference type="PROSITE-ProRule" id="PRU00473"/>
    </source>
</evidence>
<organism evidence="5 6">
    <name type="scientific">Ahniella affigens</name>
    <dbReference type="NCBI Taxonomy" id="2021234"/>
    <lineage>
        <taxon>Bacteria</taxon>
        <taxon>Pseudomonadati</taxon>
        <taxon>Pseudomonadota</taxon>
        <taxon>Gammaproteobacteria</taxon>
        <taxon>Lysobacterales</taxon>
        <taxon>Rhodanobacteraceae</taxon>
        <taxon>Ahniella</taxon>
    </lineage>
</organism>
<keyword evidence="2" id="KW-0472">Membrane</keyword>
<dbReference type="GO" id="GO:0016020">
    <property type="term" value="C:membrane"/>
    <property type="evidence" value="ECO:0007669"/>
    <property type="project" value="UniProtKB-UniRule"/>
</dbReference>
<evidence type="ECO:0000313" key="6">
    <source>
        <dbReference type="Proteomes" id="UP000241074"/>
    </source>
</evidence>
<dbReference type="OrthoDB" id="9790048at2"/>
<gene>
    <name evidence="5" type="ORF">C7S18_01665</name>
</gene>
<feature type="chain" id="PRO_5015185372" description="OmpA-like domain-containing protein" evidence="3">
    <location>
        <begin position="32"/>
        <end position="454"/>
    </location>
</feature>
<reference evidence="5 6" key="1">
    <citation type="submission" date="2018-03" db="EMBL/GenBank/DDBJ databases">
        <title>Ahniella affigens gen. nov., sp. nov., a gammaproteobacterium isolated from sandy soil near a stream.</title>
        <authorList>
            <person name="Ko Y."/>
            <person name="Kim J.-H."/>
        </authorList>
    </citation>
    <scope>NUCLEOTIDE SEQUENCE [LARGE SCALE GENOMIC DNA]</scope>
    <source>
        <strain evidence="5 6">D13</strain>
    </source>
</reference>
<dbReference type="Gene3D" id="3.40.190.10">
    <property type="entry name" value="Periplasmic binding protein-like II"/>
    <property type="match status" value="2"/>
</dbReference>
<dbReference type="KEGG" id="xba:C7S18_01665"/>
<dbReference type="SUPFAM" id="SSF103088">
    <property type="entry name" value="OmpA-like"/>
    <property type="match status" value="1"/>
</dbReference>
<dbReference type="Pfam" id="PF12849">
    <property type="entry name" value="PBP_like_2"/>
    <property type="match status" value="1"/>
</dbReference>
<dbReference type="Proteomes" id="UP000241074">
    <property type="component" value="Chromosome"/>
</dbReference>
<feature type="signal peptide" evidence="3">
    <location>
        <begin position="1"/>
        <end position="31"/>
    </location>
</feature>
<dbReference type="EMBL" id="CP027860">
    <property type="protein sequence ID" value="AVP95977.1"/>
    <property type="molecule type" value="Genomic_DNA"/>
</dbReference>
<feature type="domain" description="OmpA-like" evidence="4">
    <location>
        <begin position="333"/>
        <end position="451"/>
    </location>
</feature>
<evidence type="ECO:0000256" key="3">
    <source>
        <dbReference type="SAM" id="SignalP"/>
    </source>
</evidence>
<dbReference type="InterPro" id="IPR036737">
    <property type="entry name" value="OmpA-like_sf"/>
</dbReference>
<dbReference type="AlphaFoldDB" id="A0A2P1PMD0"/>
<dbReference type="Pfam" id="PF00691">
    <property type="entry name" value="OmpA"/>
    <property type="match status" value="1"/>
</dbReference>
<evidence type="ECO:0000259" key="4">
    <source>
        <dbReference type="PROSITE" id="PS51123"/>
    </source>
</evidence>
<dbReference type="CDD" id="cd13653">
    <property type="entry name" value="PBP2_phosphate_like_1"/>
    <property type="match status" value="1"/>
</dbReference>
<name>A0A2P1PMD0_9GAMM</name>
<evidence type="ECO:0000313" key="5">
    <source>
        <dbReference type="EMBL" id="AVP95977.1"/>
    </source>
</evidence>